<dbReference type="PANTHER" id="PTHR24200">
    <property type="entry name" value="TOUCAN, ISOFORM A"/>
    <property type="match status" value="1"/>
</dbReference>
<feature type="coiled-coil region" evidence="5">
    <location>
        <begin position="1154"/>
        <end position="1250"/>
    </location>
</feature>
<keyword evidence="3 5" id="KW-0175">Coiled coil</keyword>
<dbReference type="InterPro" id="IPR051293">
    <property type="entry name" value="MTUS1/CCDC69"/>
</dbReference>
<organism evidence="7 8">
    <name type="scientific">Hucho hucho</name>
    <name type="common">huchen</name>
    <dbReference type="NCBI Taxonomy" id="62062"/>
    <lineage>
        <taxon>Eukaryota</taxon>
        <taxon>Metazoa</taxon>
        <taxon>Chordata</taxon>
        <taxon>Craniata</taxon>
        <taxon>Vertebrata</taxon>
        <taxon>Euteleostomi</taxon>
        <taxon>Actinopterygii</taxon>
        <taxon>Neopterygii</taxon>
        <taxon>Teleostei</taxon>
        <taxon>Protacanthopterygii</taxon>
        <taxon>Salmoniformes</taxon>
        <taxon>Salmonidae</taxon>
        <taxon>Salmoninae</taxon>
        <taxon>Hucho</taxon>
    </lineage>
</organism>
<reference evidence="7" key="2">
    <citation type="submission" date="2025-08" db="UniProtKB">
        <authorList>
            <consortium name="Ensembl"/>
        </authorList>
    </citation>
    <scope>IDENTIFICATION</scope>
</reference>
<evidence type="ECO:0000313" key="8">
    <source>
        <dbReference type="Proteomes" id="UP000314982"/>
    </source>
</evidence>
<feature type="region of interest" description="Disordered" evidence="6">
    <location>
        <begin position="161"/>
        <end position="205"/>
    </location>
</feature>
<feature type="compositionally biased region" description="Polar residues" evidence="6">
    <location>
        <begin position="720"/>
        <end position="737"/>
    </location>
</feature>
<feature type="compositionally biased region" description="Low complexity" evidence="6">
    <location>
        <begin position="1396"/>
        <end position="1411"/>
    </location>
</feature>
<feature type="compositionally biased region" description="Low complexity" evidence="6">
    <location>
        <begin position="184"/>
        <end position="205"/>
    </location>
</feature>
<proteinExistence type="inferred from homology"/>
<comment type="similarity">
    <text evidence="2">Belongs to the MTUS1 family.</text>
</comment>
<feature type="compositionally biased region" description="Basic and acidic residues" evidence="6">
    <location>
        <begin position="738"/>
        <end position="754"/>
    </location>
</feature>
<feature type="compositionally biased region" description="Polar residues" evidence="6">
    <location>
        <begin position="591"/>
        <end position="600"/>
    </location>
</feature>
<feature type="region of interest" description="Disordered" evidence="6">
    <location>
        <begin position="1358"/>
        <end position="1411"/>
    </location>
</feature>
<feature type="coiled-coil region" evidence="5">
    <location>
        <begin position="1060"/>
        <end position="1087"/>
    </location>
</feature>
<feature type="compositionally biased region" description="Low complexity" evidence="6">
    <location>
        <begin position="665"/>
        <end position="707"/>
    </location>
</feature>
<feature type="compositionally biased region" description="Low complexity" evidence="6">
    <location>
        <begin position="792"/>
        <end position="806"/>
    </location>
</feature>
<evidence type="ECO:0000256" key="2">
    <source>
        <dbReference type="ARBA" id="ARBA00007585"/>
    </source>
</evidence>
<name>A0A4W5PJG1_9TELE</name>
<reference evidence="7" key="3">
    <citation type="submission" date="2025-09" db="UniProtKB">
        <authorList>
            <consortium name="Ensembl"/>
        </authorList>
    </citation>
    <scope>IDENTIFICATION</scope>
</reference>
<feature type="coiled-coil region" evidence="5">
    <location>
        <begin position="1288"/>
        <end position="1322"/>
    </location>
</feature>
<reference evidence="8" key="1">
    <citation type="submission" date="2018-06" db="EMBL/GenBank/DDBJ databases">
        <title>Genome assembly of Danube salmon.</title>
        <authorList>
            <person name="Macqueen D.J."/>
            <person name="Gundappa M.K."/>
        </authorList>
    </citation>
    <scope>NUCLEOTIDE SEQUENCE [LARGE SCALE GENOMIC DNA]</scope>
</reference>
<dbReference type="GO" id="GO:0005737">
    <property type="term" value="C:cytoplasm"/>
    <property type="evidence" value="ECO:0007669"/>
    <property type="project" value="TreeGrafter"/>
</dbReference>
<feature type="compositionally biased region" description="Polar residues" evidence="6">
    <location>
        <begin position="169"/>
        <end position="178"/>
    </location>
</feature>
<dbReference type="Ensembl" id="ENSHHUT00000065754.1">
    <property type="protein sequence ID" value="ENSHHUP00000063607.1"/>
    <property type="gene ID" value="ENSHHUG00000037571.1"/>
</dbReference>
<feature type="compositionally biased region" description="Polar residues" evidence="6">
    <location>
        <begin position="1383"/>
        <end position="1395"/>
    </location>
</feature>
<feature type="region of interest" description="Disordered" evidence="6">
    <location>
        <begin position="946"/>
        <end position="1033"/>
    </location>
</feature>
<dbReference type="GO" id="GO:0008017">
    <property type="term" value="F:microtubule binding"/>
    <property type="evidence" value="ECO:0007669"/>
    <property type="project" value="TreeGrafter"/>
</dbReference>
<feature type="compositionally biased region" description="Polar residues" evidence="6">
    <location>
        <begin position="506"/>
        <end position="518"/>
    </location>
</feature>
<feature type="region of interest" description="Disordered" evidence="6">
    <location>
        <begin position="720"/>
        <end position="756"/>
    </location>
</feature>
<evidence type="ECO:0000256" key="1">
    <source>
        <dbReference type="ARBA" id="ARBA00004123"/>
    </source>
</evidence>
<evidence type="ECO:0000256" key="5">
    <source>
        <dbReference type="SAM" id="Coils"/>
    </source>
</evidence>
<feature type="region of interest" description="Disordered" evidence="6">
    <location>
        <begin position="479"/>
        <end position="518"/>
    </location>
</feature>
<comment type="subcellular location">
    <subcellularLocation>
        <location evidence="1">Nucleus</location>
    </subcellularLocation>
</comment>
<keyword evidence="8" id="KW-1185">Reference proteome</keyword>
<feature type="compositionally biased region" description="Polar residues" evidence="6">
    <location>
        <begin position="956"/>
        <end position="977"/>
    </location>
</feature>
<dbReference type="PANTHER" id="PTHR24200:SF7">
    <property type="entry name" value="MICROTUBULE-ASSOCIATED TUMOR SUPPRESSOR 1"/>
    <property type="match status" value="1"/>
</dbReference>
<evidence type="ECO:0000256" key="6">
    <source>
        <dbReference type="SAM" id="MobiDB-lite"/>
    </source>
</evidence>
<feature type="region of interest" description="Disordered" evidence="6">
    <location>
        <begin position="784"/>
        <end position="909"/>
    </location>
</feature>
<evidence type="ECO:0000256" key="3">
    <source>
        <dbReference type="ARBA" id="ARBA00023054"/>
    </source>
</evidence>
<dbReference type="STRING" id="62062.ENSHHUP00000063607"/>
<accession>A0A4W5PJG1</accession>
<keyword evidence="4" id="KW-0539">Nucleus</keyword>
<evidence type="ECO:0008006" key="9">
    <source>
        <dbReference type="Google" id="ProtNLM"/>
    </source>
</evidence>
<dbReference type="Proteomes" id="UP000314982">
    <property type="component" value="Unassembled WGS sequence"/>
</dbReference>
<feature type="compositionally biased region" description="Polar residues" evidence="6">
    <location>
        <begin position="814"/>
        <end position="885"/>
    </location>
</feature>
<protein>
    <recommendedName>
        <fullName evidence="9">Microtubule associated tumor suppressor 1b</fullName>
    </recommendedName>
</protein>
<evidence type="ECO:0000313" key="7">
    <source>
        <dbReference type="Ensembl" id="ENSHHUP00000063607.1"/>
    </source>
</evidence>
<feature type="region of interest" description="Disordered" evidence="6">
    <location>
        <begin position="1"/>
        <end position="29"/>
    </location>
</feature>
<evidence type="ECO:0000256" key="4">
    <source>
        <dbReference type="ARBA" id="ARBA00023242"/>
    </source>
</evidence>
<dbReference type="GO" id="GO:0005634">
    <property type="term" value="C:nucleus"/>
    <property type="evidence" value="ECO:0007669"/>
    <property type="project" value="UniProtKB-SubCell"/>
</dbReference>
<feature type="compositionally biased region" description="Polar residues" evidence="6">
    <location>
        <begin position="620"/>
        <end position="637"/>
    </location>
</feature>
<sequence length="1411" mass="151137">MSSVKTKCRPSQLALSSGPGDRNGNSVAFLGTSSLDSLRSLSDGDSSSAPDVDMECCLIEGSPSPANHHTDHLRNVPLNSTFTTNTPINGNLKLCSPPENSSLDLITFPENSTCTVLSPAVTVPGEGDMMEPVQTSVSSCVNTSLDNWNGNITLVITSLQGDHGDNQSDWRSTTSSGDRSVAASPELTSPEGEESSSSVSLRGSSENNCAIGSGEMVMRWNSFCLQEADTLTVSLSLVELSSSSSAHGSPALPADLGHGLLSVSTTLPDVCDGLLENRPTDTLKVKDNPGPQCLGMTFIQSDDQDLPPEGDCLAPPRSPVDVDPCETEGVHQATFLCEPTPSAACGGASPAPSRQASLDAYFSGGSTEGRTFMLPTSEELDPDGRTQTSTPVQCAGNKPLDFSSLSEPPCTGERSHTGIPVVQTAIDQQGAAPRLASPKRCLVTRLPPSSANRISKVEIKKFPKPDFSRVRPKIMSRPAHPLILGSPAPVKNKPGKPVNQPCRKPSQVNKNTPMRNTPSKIATMEDGCLRAAVAENAVPDIQADDQDLSSAAGSPIGPLALSLTEEAECRASLCDSVSAAFDNAPSVPPVHSSQATSRVSSEAEHVASNCGGGPAPVLPGNQTFCFPSPTESPSTEQRAYPTPALASTGKAGNKEEVPQRKRPGSVSSASSPSNQAPVSARRSRCWSESSSTTSTPHRESTASPSASASFIIPKAYVHLRQSQARPASHNRTGSAHNKQPETRKEERSSKEMKKTCLVTASSKTAVGAVGAACDRIKSRLGARPSLNRARGAPASAPQALPPASRQRQGRDVCSSASGGTCSPRAKQSTTAGHPRSQTTEGLPVGTSSANGSTKPTVTGSRLPQASGHTLAVGSSQPSTAVSSSRLPYKSQGVPKSIPSKASVHNEHSGSTINAQVSAGAAQVSVGRPASCKTTVFKARLLSHPGSNIGPAGCKTAESTIQVPSRSRTSPVKRTASSRLLRPTTVLPVDKNRQRATPRSHPQPQQQSPAPLPPQRDGHLDLVPAEGRAGAPCERKNQSLQQLQGLLDASNCKFEAIVVVLQQTLAEHDEVIKQRRDLSQELMTLQGELVNSARSCQLLEREKDEVCGALEGVLQTMQEQHHTELAQLEERLRVFYQAEWDKIHLTYQEEADRCKALMEQQMAELRASHEAVTLELEASHSEQIQAVKQQYEESLEELRQAHERELQTLDKRLKEAEATLSGQIQGLTEENMTLNHRIKAEEDQRRELAERSQKDSHTLYLEQELESLKVVLDIKNKQLHQQDHKLMQMDKLMEKSVKLDECLKKVQQENEDLKARMDRHAALSRQLSTEQAVLQESLHKESKVNKRLSMENEELIWKLHNGDPSSPHKMSPTSPSHHFLGLQSPRSSAVFTSPIQSSRSSAVFSSPPVSPR</sequence>
<feature type="region of interest" description="Disordered" evidence="6">
    <location>
        <begin position="585"/>
        <end position="707"/>
    </location>
</feature>
<dbReference type="GeneTree" id="ENSGT00950000183026"/>